<keyword evidence="6" id="KW-0677">Repeat</keyword>
<feature type="glycosylation site" description="N-linked (GlcNAc...) asparagine" evidence="18">
    <location>
        <position position="209"/>
    </location>
</feature>
<evidence type="ECO:0000256" key="10">
    <source>
        <dbReference type="ARBA" id="ARBA00022989"/>
    </source>
</evidence>
<dbReference type="GO" id="GO:0005524">
    <property type="term" value="F:ATP binding"/>
    <property type="evidence" value="ECO:0007669"/>
    <property type="project" value="UniProtKB-KW"/>
</dbReference>
<keyword evidence="10" id="KW-1133">Transmembrane helix</keyword>
<feature type="site" description="Important for autoinhibition of adenylyltransferase activity" evidence="17">
    <location>
        <position position="168"/>
    </location>
</feature>
<dbReference type="SUPFAM" id="SSF140931">
    <property type="entry name" value="Fic-like"/>
    <property type="match status" value="1"/>
</dbReference>
<gene>
    <name evidence="21" type="ORF">TRIADDRAFT_52066</name>
</gene>
<evidence type="ECO:0000313" key="21">
    <source>
        <dbReference type="EMBL" id="EDV29557.1"/>
    </source>
</evidence>
<evidence type="ECO:0000256" key="3">
    <source>
        <dbReference type="ARBA" id="ARBA00022679"/>
    </source>
</evidence>
<dbReference type="HOGENOM" id="CLU_040460_0_1_1"/>
<dbReference type="FunCoup" id="B3RLN6">
    <property type="interactions" value="377"/>
</dbReference>
<dbReference type="EC" id="2.7.7.108" evidence="12"/>
<evidence type="ECO:0000256" key="5">
    <source>
        <dbReference type="ARBA" id="ARBA00022695"/>
    </source>
</evidence>
<keyword evidence="11" id="KW-0472">Membrane</keyword>
<evidence type="ECO:0000256" key="2">
    <source>
        <dbReference type="ARBA" id="ARBA00009742"/>
    </source>
</evidence>
<dbReference type="PROSITE" id="PS51459">
    <property type="entry name" value="FIDO"/>
    <property type="match status" value="1"/>
</dbReference>
<evidence type="ECO:0000256" key="13">
    <source>
        <dbReference type="ARBA" id="ARBA00047939"/>
    </source>
</evidence>
<keyword evidence="3" id="KW-0808">Transferase</keyword>
<evidence type="ECO:0000256" key="9">
    <source>
        <dbReference type="ARBA" id="ARBA00022840"/>
    </source>
</evidence>
<comment type="similarity">
    <text evidence="2">Belongs to the fic family.</text>
</comment>
<evidence type="ECO:0000256" key="8">
    <source>
        <dbReference type="ARBA" id="ARBA00022803"/>
    </source>
</evidence>
<dbReference type="CTD" id="6749234"/>
<dbReference type="InterPro" id="IPR040198">
    <property type="entry name" value="Fido_containing"/>
</dbReference>
<dbReference type="InterPro" id="IPR011990">
    <property type="entry name" value="TPR-like_helical_dom_sf"/>
</dbReference>
<feature type="binding site" evidence="16">
    <location>
        <begin position="333"/>
        <end position="334"/>
    </location>
    <ligand>
        <name>ATP</name>
        <dbReference type="ChEBI" id="CHEBI:30616"/>
    </ligand>
</feature>
<keyword evidence="7 16" id="KW-0547">Nucleotide-binding</keyword>
<feature type="region of interest" description="Disordered" evidence="19">
    <location>
        <begin position="384"/>
        <end position="404"/>
    </location>
</feature>
<evidence type="ECO:0000256" key="4">
    <source>
        <dbReference type="ARBA" id="ARBA00022692"/>
    </source>
</evidence>
<evidence type="ECO:0000256" key="11">
    <source>
        <dbReference type="ARBA" id="ARBA00023136"/>
    </source>
</evidence>
<evidence type="ECO:0000256" key="1">
    <source>
        <dbReference type="ARBA" id="ARBA00004167"/>
    </source>
</evidence>
<feature type="domain" description="Fido" evidence="20">
    <location>
        <begin position="219"/>
        <end position="354"/>
    </location>
</feature>
<dbReference type="AlphaFoldDB" id="B3RLN6"/>
<reference evidence="21 22" key="1">
    <citation type="journal article" date="2008" name="Nature">
        <title>The Trichoplax genome and the nature of placozoans.</title>
        <authorList>
            <person name="Srivastava M."/>
            <person name="Begovic E."/>
            <person name="Chapman J."/>
            <person name="Putnam N.H."/>
            <person name="Hellsten U."/>
            <person name="Kawashima T."/>
            <person name="Kuo A."/>
            <person name="Mitros T."/>
            <person name="Salamov A."/>
            <person name="Carpenter M.L."/>
            <person name="Signorovitch A.Y."/>
            <person name="Moreno M.A."/>
            <person name="Kamm K."/>
            <person name="Grimwood J."/>
            <person name="Schmutz J."/>
            <person name="Shapiro H."/>
            <person name="Grigoriev I.V."/>
            <person name="Buss L.W."/>
            <person name="Schierwater B."/>
            <person name="Dellaporta S.L."/>
            <person name="Rokhsar D.S."/>
        </authorList>
    </citation>
    <scope>NUCLEOTIDE SEQUENCE [LARGE SCALE GENOMIC DNA]</scope>
    <source>
        <strain evidence="21 22">Grell-BS-1999</strain>
    </source>
</reference>
<dbReference type="EMBL" id="DS985241">
    <property type="protein sequence ID" value="EDV29557.1"/>
    <property type="molecule type" value="Genomic_DNA"/>
</dbReference>
<dbReference type="InterPro" id="IPR036597">
    <property type="entry name" value="Fido-like_dom_sf"/>
</dbReference>
<proteinExistence type="inferred from homology"/>
<dbReference type="InterPro" id="IPR003812">
    <property type="entry name" value="Fido"/>
</dbReference>
<keyword evidence="8" id="KW-0802">TPR repeat</keyword>
<dbReference type="GO" id="GO:0016020">
    <property type="term" value="C:membrane"/>
    <property type="evidence" value="ECO:0007669"/>
    <property type="project" value="UniProtKB-SubCell"/>
</dbReference>
<dbReference type="PhylomeDB" id="B3RLN6"/>
<dbReference type="GO" id="GO:0070733">
    <property type="term" value="F:AMPylase activity"/>
    <property type="evidence" value="ECO:0007669"/>
    <property type="project" value="UniProtKB-EC"/>
</dbReference>
<evidence type="ECO:0000256" key="15">
    <source>
        <dbReference type="PIRSR" id="PIRSR640198-1"/>
    </source>
</evidence>
<keyword evidence="5" id="KW-0548">Nucleotidyltransferase</keyword>
<evidence type="ECO:0000256" key="7">
    <source>
        <dbReference type="ARBA" id="ARBA00022741"/>
    </source>
</evidence>
<evidence type="ECO:0000256" key="17">
    <source>
        <dbReference type="PIRSR" id="PIRSR640198-3"/>
    </source>
</evidence>
<feature type="active site" evidence="15">
    <location>
        <position position="297"/>
    </location>
</feature>
<dbReference type="PANTHER" id="PTHR13504">
    <property type="entry name" value="FIDO DOMAIN-CONTAINING PROTEIN DDB_G0283145"/>
    <property type="match status" value="1"/>
</dbReference>
<dbReference type="RefSeq" id="XP_002108759.1">
    <property type="nucleotide sequence ID" value="XM_002108723.1"/>
</dbReference>
<dbReference type="Gene3D" id="1.25.40.10">
    <property type="entry name" value="Tetratricopeptide repeat domain"/>
    <property type="match status" value="1"/>
</dbReference>
<keyword evidence="22" id="KW-1185">Reference proteome</keyword>
<evidence type="ECO:0000256" key="18">
    <source>
        <dbReference type="PIRSR" id="PIRSR640198-4"/>
    </source>
</evidence>
<dbReference type="eggNOG" id="KOG3824">
    <property type="taxonomic scope" value="Eukaryota"/>
</dbReference>
<evidence type="ECO:0000259" key="20">
    <source>
        <dbReference type="PROSITE" id="PS51459"/>
    </source>
</evidence>
<dbReference type="Gene3D" id="1.10.3290.10">
    <property type="entry name" value="Fido-like domain"/>
    <property type="match status" value="1"/>
</dbReference>
<accession>B3RLN6</accession>
<dbReference type="KEGG" id="tad:TRIADDRAFT_52066"/>
<dbReference type="OrthoDB" id="439046at2759"/>
<name>B3RLN6_TRIAD</name>
<evidence type="ECO:0000256" key="12">
    <source>
        <dbReference type="ARBA" id="ARBA00034531"/>
    </source>
</evidence>
<sequence length="404" mass="46308">MPNKDGISHCMSGFLQGKHQGKSQLNKSPAIPATTNLTKEVIYTLKQAWRSARKGDKKKATKLFVYAIRMAPRHPDVLNNYGEFLEHEDVIQAEYYYTAALSHYPYHQLALSNRKRTLPLVQQIDRDRLARIAAKRSKFYALPLTDPALIRMKRESYYQHVYHTVAIEGNTMNLQMTRAVIENRIAIGGKSVMEHNEIIGMDEALSYINTTLINKAGLLDVQDILQIHRRVYGFSDPFEAGNYRNSQVYIADHVPPPPGQVAAKMTEFDNWLKSSEARQLHPIELAALAHYKLVHIHPFVDGNGRTARLFMNCILMRAGFPPIIIRVHDRFHYYQYLSQANDGDVRPFMRFIADTTEFTLDEYLNYTSVPAIIELNNARRKKNDDVNTDVTISKESTPKGDDKK</sequence>
<evidence type="ECO:0000313" key="22">
    <source>
        <dbReference type="Proteomes" id="UP000009022"/>
    </source>
</evidence>
<dbReference type="Proteomes" id="UP000009022">
    <property type="component" value="Unassembled WGS sequence"/>
</dbReference>
<evidence type="ECO:0000256" key="14">
    <source>
        <dbReference type="ARBA" id="ARBA00048696"/>
    </source>
</evidence>
<comment type="catalytic activity">
    <reaction evidence="14">
        <text>L-tyrosyl-[protein] + ATP = O-(5'-adenylyl)-L-tyrosyl-[protein] + diphosphate</text>
        <dbReference type="Rhea" id="RHEA:54288"/>
        <dbReference type="Rhea" id="RHEA-COMP:10136"/>
        <dbReference type="Rhea" id="RHEA-COMP:13846"/>
        <dbReference type="ChEBI" id="CHEBI:30616"/>
        <dbReference type="ChEBI" id="CHEBI:33019"/>
        <dbReference type="ChEBI" id="CHEBI:46858"/>
        <dbReference type="ChEBI" id="CHEBI:83624"/>
        <dbReference type="EC" id="2.7.7.108"/>
    </reaction>
</comment>
<evidence type="ECO:0000256" key="6">
    <source>
        <dbReference type="ARBA" id="ARBA00022737"/>
    </source>
</evidence>
<dbReference type="OMA" id="QLRCQLW"/>
<dbReference type="STRING" id="10228.B3RLN6"/>
<protein>
    <recommendedName>
        <fullName evidence="12">protein adenylyltransferase</fullName>
        <ecNumber evidence="12">2.7.7.108</ecNumber>
    </recommendedName>
</protein>
<keyword evidence="4" id="KW-0812">Transmembrane</keyword>
<dbReference type="SUPFAM" id="SSF48452">
    <property type="entry name" value="TPR-like"/>
    <property type="match status" value="1"/>
</dbReference>
<dbReference type="PANTHER" id="PTHR13504:SF34">
    <property type="entry name" value="PROTEIN ADENYLYLTRANSFERASE FICD"/>
    <property type="match status" value="1"/>
</dbReference>
<comment type="catalytic activity">
    <reaction evidence="13">
        <text>L-threonyl-[protein] + ATP = 3-O-(5'-adenylyl)-L-threonyl-[protein] + diphosphate</text>
        <dbReference type="Rhea" id="RHEA:54292"/>
        <dbReference type="Rhea" id="RHEA-COMP:11060"/>
        <dbReference type="Rhea" id="RHEA-COMP:13847"/>
        <dbReference type="ChEBI" id="CHEBI:30013"/>
        <dbReference type="ChEBI" id="CHEBI:30616"/>
        <dbReference type="ChEBI" id="CHEBI:33019"/>
        <dbReference type="ChEBI" id="CHEBI:138113"/>
        <dbReference type="EC" id="2.7.7.108"/>
    </reaction>
</comment>
<feature type="binding site" evidence="16">
    <location>
        <position position="341"/>
    </location>
    <ligand>
        <name>ATP</name>
        <dbReference type="ChEBI" id="CHEBI:30616"/>
    </ligand>
</feature>
<dbReference type="InParanoid" id="B3RLN6"/>
<organism evidence="21 22">
    <name type="scientific">Trichoplax adhaerens</name>
    <name type="common">Trichoplax reptans</name>
    <dbReference type="NCBI Taxonomy" id="10228"/>
    <lineage>
        <taxon>Eukaryota</taxon>
        <taxon>Metazoa</taxon>
        <taxon>Placozoa</taxon>
        <taxon>Uniplacotomia</taxon>
        <taxon>Trichoplacea</taxon>
        <taxon>Trichoplacidae</taxon>
        <taxon>Trichoplax</taxon>
    </lineage>
</organism>
<evidence type="ECO:0000256" key="16">
    <source>
        <dbReference type="PIRSR" id="PIRSR640198-2"/>
    </source>
</evidence>
<dbReference type="GeneID" id="6749234"/>
<feature type="binding site" evidence="16">
    <location>
        <begin position="301"/>
        <end position="308"/>
    </location>
    <ligand>
        <name>ATP</name>
        <dbReference type="ChEBI" id="CHEBI:30616"/>
    </ligand>
</feature>
<keyword evidence="9 16" id="KW-0067">ATP-binding</keyword>
<dbReference type="Pfam" id="PF02661">
    <property type="entry name" value="Fic"/>
    <property type="match status" value="1"/>
</dbReference>
<evidence type="ECO:0000256" key="19">
    <source>
        <dbReference type="SAM" id="MobiDB-lite"/>
    </source>
</evidence>
<comment type="subcellular location">
    <subcellularLocation>
        <location evidence="1">Membrane</location>
        <topology evidence="1">Single-pass membrane protein</topology>
    </subcellularLocation>
</comment>